<dbReference type="PROSITE" id="PS01016">
    <property type="entry name" value="GLYCOPROTEASE"/>
    <property type="match status" value="1"/>
</dbReference>
<dbReference type="HAMAP" id="MF_01445">
    <property type="entry name" value="TsaD"/>
    <property type="match status" value="1"/>
</dbReference>
<dbReference type="PANTHER" id="PTHR11735">
    <property type="entry name" value="TRNA N6-ADENOSINE THREONYLCARBAMOYLTRANSFERASE"/>
    <property type="match status" value="1"/>
</dbReference>
<dbReference type="NCBIfam" id="TIGR03723">
    <property type="entry name" value="T6A_TsaD_YgjD"/>
    <property type="match status" value="1"/>
</dbReference>
<dbReference type="InterPro" id="IPR017860">
    <property type="entry name" value="Peptidase_M22_CS"/>
</dbReference>
<comment type="cofactor">
    <cofactor evidence="8">
        <name>Fe(2+)</name>
        <dbReference type="ChEBI" id="CHEBI:29033"/>
    </cofactor>
    <text evidence="8">Binds 1 Fe(2+) ion per subunit.</text>
</comment>
<dbReference type="EC" id="2.3.1.234" evidence="8"/>
<name>A0A3N5C703_9BACL</name>
<feature type="binding site" evidence="8">
    <location>
        <position position="169"/>
    </location>
    <ligand>
        <name>substrate</name>
    </ligand>
</feature>
<sequence length="341" mass="37220">MSESIIIAFESSCDETSVSVVKNGNEILSNVVASQVESHARFGGVVPEVASRHHVDNMLYVIDEAIQQANISIEDIDAVAVTKGPGLIGALLIGIQAAKSFAFVHNIPLIGVHHIAGHIHSVQFDYKVDYPAIALVISGGHTELVRMARQDHYEVIGDTQDDAIGEAFDKVARVLKLPYPGGPHMDRLAKEGRHRYDLPRPLMNDGTLNFSFSGLKSAVINLVHNCEQRGDKVIASDLAYDYHQAVIDILQKKINLAMEHYPETKSLIVAGGVAQNSHIRQALMESSERYDLNILFSRPSLCGDNAAMIGAAAHIKLINNQFESLSLNGQSQLNIEEETAE</sequence>
<evidence type="ECO:0000313" key="10">
    <source>
        <dbReference type="EMBL" id="RPF55242.1"/>
    </source>
</evidence>
<keyword evidence="5 8" id="KW-0408">Iron</keyword>
<dbReference type="Pfam" id="PF00814">
    <property type="entry name" value="TsaD"/>
    <property type="match status" value="1"/>
</dbReference>
<dbReference type="Proteomes" id="UP000277108">
    <property type="component" value="Unassembled WGS sequence"/>
</dbReference>
<dbReference type="GO" id="GO:0005737">
    <property type="term" value="C:cytoplasm"/>
    <property type="evidence" value="ECO:0007669"/>
    <property type="project" value="UniProtKB-SubCell"/>
</dbReference>
<evidence type="ECO:0000256" key="5">
    <source>
        <dbReference type="ARBA" id="ARBA00023004"/>
    </source>
</evidence>
<protein>
    <recommendedName>
        <fullName evidence="8">tRNA N6-adenosine threonylcarbamoyltransferase</fullName>
        <ecNumber evidence="8">2.3.1.234</ecNumber>
    </recommendedName>
    <alternativeName>
        <fullName evidence="8">N6-L-threonylcarbamoyladenine synthase</fullName>
        <shortName evidence="8">t(6)A synthase</shortName>
    </alternativeName>
    <alternativeName>
        <fullName evidence="8">t(6)A37 threonylcarbamoyladenosine biosynthesis protein TsaD</fullName>
    </alternativeName>
    <alternativeName>
        <fullName evidence="8">tRNA threonylcarbamoyladenosine biosynthesis protein TsaD</fullName>
    </alternativeName>
</protein>
<feature type="binding site" evidence="8">
    <location>
        <position position="186"/>
    </location>
    <ligand>
        <name>substrate</name>
    </ligand>
</feature>
<comment type="caution">
    <text evidence="10">The sequence shown here is derived from an EMBL/GenBank/DDBJ whole genome shotgun (WGS) entry which is preliminary data.</text>
</comment>
<keyword evidence="1 8" id="KW-0963">Cytoplasm</keyword>
<evidence type="ECO:0000256" key="1">
    <source>
        <dbReference type="ARBA" id="ARBA00022490"/>
    </source>
</evidence>
<dbReference type="EMBL" id="RKRK01000004">
    <property type="protein sequence ID" value="RPF55242.1"/>
    <property type="molecule type" value="Genomic_DNA"/>
</dbReference>
<dbReference type="InterPro" id="IPR022450">
    <property type="entry name" value="TsaD"/>
</dbReference>
<feature type="domain" description="Gcp-like" evidence="9">
    <location>
        <begin position="26"/>
        <end position="310"/>
    </location>
</feature>
<keyword evidence="2 8" id="KW-0808">Transferase</keyword>
<evidence type="ECO:0000256" key="4">
    <source>
        <dbReference type="ARBA" id="ARBA00022723"/>
    </source>
</evidence>
<comment type="function">
    <text evidence="8">Required for the formation of a threonylcarbamoyl group on adenosine at position 37 (t(6)A37) in tRNAs that read codons beginning with adenine. Is involved in the transfer of the threonylcarbamoyl moiety of threonylcarbamoyl-AMP (TC-AMP) to the N6 group of A37, together with TsaE and TsaB. TsaD likely plays a direct catalytic role in this reaction.</text>
</comment>
<proteinExistence type="inferred from homology"/>
<dbReference type="PRINTS" id="PR00789">
    <property type="entry name" value="OSIALOPTASE"/>
</dbReference>
<dbReference type="GO" id="GO:0005506">
    <property type="term" value="F:iron ion binding"/>
    <property type="evidence" value="ECO:0007669"/>
    <property type="project" value="UniProtKB-UniRule"/>
</dbReference>
<comment type="similarity">
    <text evidence="8">Belongs to the KAE1 / TsaD family.</text>
</comment>
<dbReference type="InterPro" id="IPR043129">
    <property type="entry name" value="ATPase_NBD"/>
</dbReference>
<dbReference type="FunFam" id="3.30.420.40:FF:000040">
    <property type="entry name" value="tRNA N6-adenosine threonylcarbamoyltransferase"/>
    <property type="match status" value="1"/>
</dbReference>
<feature type="binding site" evidence="8">
    <location>
        <position position="114"/>
    </location>
    <ligand>
        <name>Fe cation</name>
        <dbReference type="ChEBI" id="CHEBI:24875"/>
    </ligand>
</feature>
<keyword evidence="11" id="KW-1185">Reference proteome</keyword>
<dbReference type="InterPro" id="IPR000905">
    <property type="entry name" value="Gcp-like_dom"/>
</dbReference>
<evidence type="ECO:0000256" key="6">
    <source>
        <dbReference type="ARBA" id="ARBA00023315"/>
    </source>
</evidence>
<evidence type="ECO:0000256" key="7">
    <source>
        <dbReference type="ARBA" id="ARBA00048117"/>
    </source>
</evidence>
<feature type="binding site" evidence="8">
    <location>
        <position position="276"/>
    </location>
    <ligand>
        <name>substrate</name>
    </ligand>
</feature>
<keyword evidence="6 8" id="KW-0012">Acyltransferase</keyword>
<feature type="binding site" evidence="8">
    <location>
        <position position="304"/>
    </location>
    <ligand>
        <name>Fe cation</name>
        <dbReference type="ChEBI" id="CHEBI:24875"/>
    </ligand>
</feature>
<organism evidence="10 11">
    <name type="scientific">Abyssicoccus albus</name>
    <dbReference type="NCBI Taxonomy" id="1817405"/>
    <lineage>
        <taxon>Bacteria</taxon>
        <taxon>Bacillati</taxon>
        <taxon>Bacillota</taxon>
        <taxon>Bacilli</taxon>
        <taxon>Bacillales</taxon>
        <taxon>Abyssicoccaceae</taxon>
    </lineage>
</organism>
<evidence type="ECO:0000256" key="3">
    <source>
        <dbReference type="ARBA" id="ARBA00022694"/>
    </source>
</evidence>
<reference evidence="10 11" key="1">
    <citation type="submission" date="2018-11" db="EMBL/GenBank/DDBJ databases">
        <title>Genomic Encyclopedia of Type Strains, Phase IV (KMG-IV): sequencing the most valuable type-strain genomes for metagenomic binning, comparative biology and taxonomic classification.</title>
        <authorList>
            <person name="Goeker M."/>
        </authorList>
    </citation>
    <scope>NUCLEOTIDE SEQUENCE [LARGE SCALE GENOMIC DNA]</scope>
    <source>
        <strain evidence="10 11">DSM 29158</strain>
    </source>
</reference>
<dbReference type="PANTHER" id="PTHR11735:SF6">
    <property type="entry name" value="TRNA N6-ADENOSINE THREONYLCARBAMOYLTRANSFERASE, MITOCHONDRIAL"/>
    <property type="match status" value="1"/>
</dbReference>
<evidence type="ECO:0000313" key="11">
    <source>
        <dbReference type="Proteomes" id="UP000277108"/>
    </source>
</evidence>
<dbReference type="OrthoDB" id="9806197at2"/>
<dbReference type="NCBIfam" id="TIGR00329">
    <property type="entry name" value="gcp_kae1"/>
    <property type="match status" value="1"/>
</dbReference>
<dbReference type="AlphaFoldDB" id="A0A3N5C703"/>
<accession>A0A3N5C703</accession>
<comment type="catalytic activity">
    <reaction evidence="7 8">
        <text>L-threonylcarbamoyladenylate + adenosine(37) in tRNA = N(6)-L-threonylcarbamoyladenosine(37) in tRNA + AMP + H(+)</text>
        <dbReference type="Rhea" id="RHEA:37059"/>
        <dbReference type="Rhea" id="RHEA-COMP:10162"/>
        <dbReference type="Rhea" id="RHEA-COMP:10163"/>
        <dbReference type="ChEBI" id="CHEBI:15378"/>
        <dbReference type="ChEBI" id="CHEBI:73682"/>
        <dbReference type="ChEBI" id="CHEBI:74411"/>
        <dbReference type="ChEBI" id="CHEBI:74418"/>
        <dbReference type="ChEBI" id="CHEBI:456215"/>
        <dbReference type="EC" id="2.3.1.234"/>
    </reaction>
</comment>
<dbReference type="SUPFAM" id="SSF53067">
    <property type="entry name" value="Actin-like ATPase domain"/>
    <property type="match status" value="2"/>
</dbReference>
<feature type="binding site" evidence="8">
    <location>
        <position position="182"/>
    </location>
    <ligand>
        <name>substrate</name>
    </ligand>
</feature>
<keyword evidence="3 8" id="KW-0819">tRNA processing</keyword>
<dbReference type="Gene3D" id="3.30.420.40">
    <property type="match status" value="2"/>
</dbReference>
<dbReference type="CDD" id="cd24133">
    <property type="entry name" value="ASKHA_NBD_TsaD_bac"/>
    <property type="match status" value="1"/>
</dbReference>
<dbReference type="GO" id="GO:0002949">
    <property type="term" value="P:tRNA threonylcarbamoyladenosine modification"/>
    <property type="evidence" value="ECO:0007669"/>
    <property type="project" value="UniProtKB-UniRule"/>
</dbReference>
<evidence type="ECO:0000256" key="8">
    <source>
        <dbReference type="HAMAP-Rule" id="MF_01445"/>
    </source>
</evidence>
<evidence type="ECO:0000259" key="9">
    <source>
        <dbReference type="Pfam" id="PF00814"/>
    </source>
</evidence>
<feature type="binding site" evidence="8">
    <location>
        <position position="118"/>
    </location>
    <ligand>
        <name>Fe cation</name>
        <dbReference type="ChEBI" id="CHEBI:24875"/>
    </ligand>
</feature>
<dbReference type="InterPro" id="IPR017861">
    <property type="entry name" value="KAE1/TsaD"/>
</dbReference>
<dbReference type="GO" id="GO:0061711">
    <property type="term" value="F:tRNA N(6)-L-threonylcarbamoyladenine synthase activity"/>
    <property type="evidence" value="ECO:0007669"/>
    <property type="project" value="UniProtKB-EC"/>
</dbReference>
<comment type="subcellular location">
    <subcellularLocation>
        <location evidence="8">Cytoplasm</location>
    </subcellularLocation>
</comment>
<evidence type="ECO:0000256" key="2">
    <source>
        <dbReference type="ARBA" id="ARBA00022679"/>
    </source>
</evidence>
<feature type="binding site" evidence="8">
    <location>
        <begin position="136"/>
        <end position="140"/>
    </location>
    <ligand>
        <name>substrate</name>
    </ligand>
</feature>
<keyword evidence="4 8" id="KW-0479">Metal-binding</keyword>
<gene>
    <name evidence="8" type="primary">tsaD</name>
    <name evidence="10" type="ORF">EDD62_1568</name>
</gene>